<name>A0A183AF84_9TREM</name>
<keyword evidence="3" id="KW-1185">Reference proteome</keyword>
<evidence type="ECO:0000256" key="1">
    <source>
        <dbReference type="SAM" id="MobiDB-lite"/>
    </source>
</evidence>
<dbReference type="WBParaSite" id="ECPE_0000563201-mRNA-1">
    <property type="protein sequence ID" value="ECPE_0000563201-mRNA-1"/>
    <property type="gene ID" value="ECPE_0000563201"/>
</dbReference>
<protein>
    <submittedName>
        <fullName evidence="4">DUF551 domain-containing protein</fullName>
    </submittedName>
</protein>
<sequence>MSYSFHEERRCVVLDGYGIAARVPCDHMALPFCEITVDWSGLLDKRPNYTDTSPLWTSNKVASNSRTNPWQEVEPVITSPPEPTEAPPFGEGDENDEDDEDAY</sequence>
<accession>A0A183AF84</accession>
<gene>
    <name evidence="2" type="ORF">ECPE_LOCUS5619</name>
</gene>
<evidence type="ECO:0000313" key="2">
    <source>
        <dbReference type="EMBL" id="VDP76058.1"/>
    </source>
</evidence>
<dbReference type="OrthoDB" id="10496674at2759"/>
<dbReference type="AlphaFoldDB" id="A0A183AF84"/>
<evidence type="ECO:0000313" key="3">
    <source>
        <dbReference type="Proteomes" id="UP000272942"/>
    </source>
</evidence>
<evidence type="ECO:0000313" key="4">
    <source>
        <dbReference type="WBParaSite" id="ECPE_0000563201-mRNA-1"/>
    </source>
</evidence>
<organism evidence="4">
    <name type="scientific">Echinostoma caproni</name>
    <dbReference type="NCBI Taxonomy" id="27848"/>
    <lineage>
        <taxon>Eukaryota</taxon>
        <taxon>Metazoa</taxon>
        <taxon>Spiralia</taxon>
        <taxon>Lophotrochozoa</taxon>
        <taxon>Platyhelminthes</taxon>
        <taxon>Trematoda</taxon>
        <taxon>Digenea</taxon>
        <taxon>Plagiorchiida</taxon>
        <taxon>Echinostomata</taxon>
        <taxon>Echinostomatoidea</taxon>
        <taxon>Echinostomatidae</taxon>
        <taxon>Echinostoma</taxon>
    </lineage>
</organism>
<feature type="compositionally biased region" description="Acidic residues" evidence="1">
    <location>
        <begin position="91"/>
        <end position="103"/>
    </location>
</feature>
<dbReference type="EMBL" id="UZAN01042494">
    <property type="protein sequence ID" value="VDP76058.1"/>
    <property type="molecule type" value="Genomic_DNA"/>
</dbReference>
<feature type="compositionally biased region" description="Polar residues" evidence="1">
    <location>
        <begin position="51"/>
        <end position="70"/>
    </location>
</feature>
<proteinExistence type="predicted"/>
<reference evidence="4" key="1">
    <citation type="submission" date="2016-06" db="UniProtKB">
        <authorList>
            <consortium name="WormBaseParasite"/>
        </authorList>
    </citation>
    <scope>IDENTIFICATION</scope>
</reference>
<reference evidence="2 3" key="2">
    <citation type="submission" date="2018-11" db="EMBL/GenBank/DDBJ databases">
        <authorList>
            <consortium name="Pathogen Informatics"/>
        </authorList>
    </citation>
    <scope>NUCLEOTIDE SEQUENCE [LARGE SCALE GENOMIC DNA]</scope>
    <source>
        <strain evidence="2 3">Egypt</strain>
    </source>
</reference>
<feature type="region of interest" description="Disordered" evidence="1">
    <location>
        <begin position="51"/>
        <end position="103"/>
    </location>
</feature>
<dbReference type="Proteomes" id="UP000272942">
    <property type="component" value="Unassembled WGS sequence"/>
</dbReference>